<dbReference type="WBParaSite" id="MBELARI_LOCUS11739">
    <property type="protein sequence ID" value="MBELARI_LOCUS11739"/>
    <property type="gene ID" value="MBELARI_LOCUS11739"/>
</dbReference>
<evidence type="ECO:0000256" key="1">
    <source>
        <dbReference type="SAM" id="MobiDB-lite"/>
    </source>
</evidence>
<evidence type="ECO:0000259" key="2">
    <source>
        <dbReference type="Pfam" id="PF15813"/>
    </source>
</evidence>
<sequence length="718" mass="81722">MIVHFGRIPIEETVMLYLIGDTKHPPKASPYAEQQRLARKLLSTPRLSGFCVAPLRDTTKLVIFGLKRHLDPPCPELEHLILDFNLSIESVQRPDHTFVEAAIKFTLFFWLEAEGYAKVGDALMPHDSLFAPPHEGMLQIAFNINVSPDYDVDVSFMARMVRVQVLEEWLFERCNSQLQERWVFVLPKLGRGRVVGAHRALPAHSPFATYGQLREYWSESYGYTLPPRDPDCYYDIKFNGMRHTFLYPYFLVWAQKPEPIHFMASMEHERNACKEFLVSLKNCCQGRVIGGFEVDVRLKAGEVNKITASVASLQQRRQLMVPKLGPFRPDAPFKRPIIVSPEGSEEEEREMKRQEQRQEGSQQGPRLQQRAEQQRLPLPSPKWKPSVKVEEDSSSEEDFLTSKLSSSRTNLVESIKPTFGYQKVSPAEMAKSLGKKRDFNASLTSDLEPLEKKKRGFLREFQHSNEKKTFAGPSVSFQVPQSATQLAKEQPANKEMKLKQVSFSKLAADASKSVEDPPQMPVKSSLSYKLKRSFEVAAKTSLDTSMATKDLGDRVDEVRPLERIERKKERTPFTTQTAIPKRFGETFQLVQATPPKPKPLLKKEQTFATSSPTGKTLRTPLLDLKNKTMPSQRVSQPRAEPKNEKTNFATPLMRKPGTSHASQVVIDVPNTQQRPPPDRSQLSQVNPSQPYRVVLSDGIYPIGSTPRRTPHRMPNIEF</sequence>
<accession>A0AAF3ECS3</accession>
<organism evidence="3 4">
    <name type="scientific">Mesorhabditis belari</name>
    <dbReference type="NCBI Taxonomy" id="2138241"/>
    <lineage>
        <taxon>Eukaryota</taxon>
        <taxon>Metazoa</taxon>
        <taxon>Ecdysozoa</taxon>
        <taxon>Nematoda</taxon>
        <taxon>Chromadorea</taxon>
        <taxon>Rhabditida</taxon>
        <taxon>Rhabditina</taxon>
        <taxon>Rhabditomorpha</taxon>
        <taxon>Rhabditoidea</taxon>
        <taxon>Rhabditidae</taxon>
        <taxon>Mesorhabditinae</taxon>
        <taxon>Mesorhabditis</taxon>
    </lineage>
</organism>
<feature type="compositionally biased region" description="Basic and acidic residues" evidence="1">
    <location>
        <begin position="349"/>
        <end position="358"/>
    </location>
</feature>
<dbReference type="InterPro" id="IPR031643">
    <property type="entry name" value="DUF4708"/>
</dbReference>
<reference evidence="4" key="1">
    <citation type="submission" date="2024-02" db="UniProtKB">
        <authorList>
            <consortium name="WormBaseParasite"/>
        </authorList>
    </citation>
    <scope>IDENTIFICATION</scope>
</reference>
<keyword evidence="3" id="KW-1185">Reference proteome</keyword>
<proteinExistence type="predicted"/>
<evidence type="ECO:0000313" key="3">
    <source>
        <dbReference type="Proteomes" id="UP000887575"/>
    </source>
</evidence>
<evidence type="ECO:0000313" key="4">
    <source>
        <dbReference type="WBParaSite" id="MBELARI_LOCUS11739"/>
    </source>
</evidence>
<feature type="compositionally biased region" description="Polar residues" evidence="1">
    <location>
        <begin position="680"/>
        <end position="689"/>
    </location>
</feature>
<dbReference type="PANTHER" id="PTHR28495">
    <property type="entry name" value="HYPOTHETICAL PROTEIN LOC100359752"/>
    <property type="match status" value="1"/>
</dbReference>
<feature type="region of interest" description="Disordered" evidence="1">
    <location>
        <begin position="562"/>
        <end position="718"/>
    </location>
</feature>
<name>A0AAF3ECS3_9BILA</name>
<dbReference type="PANTHER" id="PTHR28495:SF1">
    <property type="entry name" value="GENE, 17266-RELATED"/>
    <property type="match status" value="1"/>
</dbReference>
<protein>
    <submittedName>
        <fullName evidence="4">DUF4708 domain-containing protein</fullName>
    </submittedName>
</protein>
<feature type="compositionally biased region" description="Basic and acidic residues" evidence="1">
    <location>
        <begin position="562"/>
        <end position="571"/>
    </location>
</feature>
<dbReference type="AlphaFoldDB" id="A0AAF3ECS3"/>
<dbReference type="Proteomes" id="UP000887575">
    <property type="component" value="Unassembled WGS sequence"/>
</dbReference>
<dbReference type="Pfam" id="PF15813">
    <property type="entry name" value="DUF4708"/>
    <property type="match status" value="1"/>
</dbReference>
<feature type="region of interest" description="Disordered" evidence="1">
    <location>
        <begin position="332"/>
        <end position="407"/>
    </location>
</feature>
<feature type="compositionally biased region" description="Polar residues" evidence="1">
    <location>
        <begin position="606"/>
        <end position="616"/>
    </location>
</feature>
<feature type="domain" description="DUF4708" evidence="2">
    <location>
        <begin position="177"/>
        <end position="254"/>
    </location>
</feature>